<dbReference type="AlphaFoldDB" id="A0A2H1VYV8"/>
<proteinExistence type="predicted"/>
<dbReference type="EMBL" id="ODYU01005287">
    <property type="protein sequence ID" value="SOQ45993.1"/>
    <property type="molecule type" value="Genomic_DNA"/>
</dbReference>
<protein>
    <submittedName>
        <fullName evidence="1">SFRICE_024103</fullName>
    </submittedName>
</protein>
<accession>A0A2H1VYV8</accession>
<organism evidence="1">
    <name type="scientific">Spodoptera frugiperda</name>
    <name type="common">Fall armyworm</name>
    <dbReference type="NCBI Taxonomy" id="7108"/>
    <lineage>
        <taxon>Eukaryota</taxon>
        <taxon>Metazoa</taxon>
        <taxon>Ecdysozoa</taxon>
        <taxon>Arthropoda</taxon>
        <taxon>Hexapoda</taxon>
        <taxon>Insecta</taxon>
        <taxon>Pterygota</taxon>
        <taxon>Neoptera</taxon>
        <taxon>Endopterygota</taxon>
        <taxon>Lepidoptera</taxon>
        <taxon>Glossata</taxon>
        <taxon>Ditrysia</taxon>
        <taxon>Noctuoidea</taxon>
        <taxon>Noctuidae</taxon>
        <taxon>Amphipyrinae</taxon>
        <taxon>Spodoptera</taxon>
    </lineage>
</organism>
<evidence type="ECO:0000313" key="1">
    <source>
        <dbReference type="EMBL" id="SOQ45993.1"/>
    </source>
</evidence>
<gene>
    <name evidence="1" type="ORF">SFRICE_024103</name>
</gene>
<sequence length="122" mass="13600">MYIVPTFLARENHQMTFLTLGEARGNVRLLLTKNYPVPTPAFRIRAPVNPLGSPQLWISFPSVTWPYLVDVGTQVVDTNRTISSVPPHRGVAHLRHKPCSRHLVSKSLTLPLASPKAREVIG</sequence>
<reference evidence="1" key="1">
    <citation type="submission" date="2016-07" db="EMBL/GenBank/DDBJ databases">
        <authorList>
            <person name="Bretaudeau A."/>
        </authorList>
    </citation>
    <scope>NUCLEOTIDE SEQUENCE</scope>
    <source>
        <strain evidence="1">Rice</strain>
        <tissue evidence="1">Whole body</tissue>
    </source>
</reference>
<name>A0A2H1VYV8_SPOFR</name>